<feature type="region of interest" description="Disordered" evidence="9">
    <location>
        <begin position="274"/>
        <end position="318"/>
    </location>
</feature>
<keyword evidence="8 10" id="KW-0378">Hydrolase</keyword>
<dbReference type="GO" id="GO:0016485">
    <property type="term" value="P:protein processing"/>
    <property type="evidence" value="ECO:0007669"/>
    <property type="project" value="InterPro"/>
</dbReference>
<evidence type="ECO:0000256" key="6">
    <source>
        <dbReference type="ARBA" id="ARBA00023034"/>
    </source>
</evidence>
<dbReference type="GO" id="GO:0007219">
    <property type="term" value="P:Notch signaling pathway"/>
    <property type="evidence" value="ECO:0007669"/>
    <property type="project" value="UniProtKB-KW"/>
</dbReference>
<keyword evidence="11" id="KW-1185">Reference proteome</keyword>
<gene>
    <name evidence="10" type="ORF">LSAA_12336</name>
</gene>
<dbReference type="AlphaFoldDB" id="A0A7R8D068"/>
<dbReference type="OrthoDB" id="20287at2759"/>
<comment type="domain">
    <text evidence="8">The PAL motif is required for normal active site conformation.</text>
</comment>
<sequence>MVLDTSYYLNEASASFKKRMSSEGEEVRIRDPRRREVQELEEEEFVVNHGAKNVIMLFTPVTLCMAVVVLTISSVTYYTEEDGNYLVYTPFHELSDNPGTIAWNAFANAGILLAVIAVMTVILIISYKYKCSWLIHGWLFLSSFMLLFLFSYIFLGEVLKTYNLPMDYITLAFIMWNFGVVGMMSIHWKAPLLLQQSYLIFISALLALFFIKYLPNYTTWAVLAVISLWDLFAVLAPFGPLRILVETAQERNEPIFPSLIYSAGIMYSVIGMADSSSDPKRPNRRRDNQRMAAESQSQELSPPPLQQQQQPPVEEEEEDRGIKLGLGDFIFYSILVGKASSYGDWNTTLACFVAILIGLCLTLMFLAIFRKALPALPISITFGLIFYFLNKGNNYSLHG</sequence>
<dbReference type="EMBL" id="HG994585">
    <property type="protein sequence ID" value="CAF2981527.1"/>
    <property type="molecule type" value="Genomic_DNA"/>
</dbReference>
<dbReference type="GO" id="GO:0005789">
    <property type="term" value="C:endoplasmic reticulum membrane"/>
    <property type="evidence" value="ECO:0007669"/>
    <property type="project" value="UniProtKB-SubCell"/>
</dbReference>
<keyword evidence="8" id="KW-0645">Protease</keyword>
<evidence type="ECO:0000256" key="9">
    <source>
        <dbReference type="SAM" id="MobiDB-lite"/>
    </source>
</evidence>
<dbReference type="Proteomes" id="UP000675881">
    <property type="component" value="Chromosome 6"/>
</dbReference>
<feature type="transmembrane region" description="Helical" evidence="8">
    <location>
        <begin position="101"/>
        <end position="125"/>
    </location>
</feature>
<dbReference type="PANTHER" id="PTHR10202">
    <property type="entry name" value="PRESENILIN"/>
    <property type="match status" value="1"/>
</dbReference>
<dbReference type="SMART" id="SM00730">
    <property type="entry name" value="PSN"/>
    <property type="match status" value="1"/>
</dbReference>
<feature type="compositionally biased region" description="Low complexity" evidence="9">
    <location>
        <begin position="294"/>
        <end position="312"/>
    </location>
</feature>
<feature type="transmembrane region" description="Helical" evidence="8">
    <location>
        <begin position="168"/>
        <end position="186"/>
    </location>
</feature>
<dbReference type="GO" id="GO:0006509">
    <property type="term" value="P:membrane protein ectodomain proteolysis"/>
    <property type="evidence" value="ECO:0007669"/>
    <property type="project" value="TreeGrafter"/>
</dbReference>
<protein>
    <recommendedName>
        <fullName evidence="8">Presenilin</fullName>
        <ecNumber evidence="8">3.4.23.-</ecNumber>
    </recommendedName>
</protein>
<keyword evidence="2 8" id="KW-0812">Transmembrane</keyword>
<evidence type="ECO:0000313" key="10">
    <source>
        <dbReference type="EMBL" id="CAF2981527.1"/>
    </source>
</evidence>
<comment type="function">
    <text evidence="8">Probable subunit of the gamma-secretase complex, an endoprotease complex that catalyzes the intramembrane cleavage of integral membrane proteins such as Notch receptors.</text>
</comment>
<comment type="subunit">
    <text evidence="8">Homodimer.</text>
</comment>
<dbReference type="Gene3D" id="1.10.472.100">
    <property type="entry name" value="Presenilin"/>
    <property type="match status" value="1"/>
</dbReference>
<dbReference type="GO" id="GO:0070765">
    <property type="term" value="C:gamma-secretase complex"/>
    <property type="evidence" value="ECO:0007669"/>
    <property type="project" value="TreeGrafter"/>
</dbReference>
<feature type="transmembrane region" description="Helical" evidence="8">
    <location>
        <begin position="255"/>
        <end position="273"/>
    </location>
</feature>
<dbReference type="FunFam" id="1.10.472.100:FF:000001">
    <property type="entry name" value="Presenilin"/>
    <property type="match status" value="1"/>
</dbReference>
<evidence type="ECO:0000256" key="5">
    <source>
        <dbReference type="ARBA" id="ARBA00022989"/>
    </source>
</evidence>
<feature type="transmembrane region" description="Helical" evidence="8">
    <location>
        <begin position="220"/>
        <end position="243"/>
    </location>
</feature>
<evidence type="ECO:0000256" key="2">
    <source>
        <dbReference type="ARBA" id="ARBA00022692"/>
    </source>
</evidence>
<name>A0A7R8D068_LEPSM</name>
<evidence type="ECO:0000256" key="8">
    <source>
        <dbReference type="RuleBase" id="RU361148"/>
    </source>
</evidence>
<feature type="transmembrane region" description="Helical" evidence="8">
    <location>
        <begin position="198"/>
        <end position="214"/>
    </location>
</feature>
<feature type="compositionally biased region" description="Basic and acidic residues" evidence="9">
    <location>
        <begin position="277"/>
        <end position="289"/>
    </location>
</feature>
<dbReference type="InterPro" id="IPR001108">
    <property type="entry name" value="Peptidase_A22A"/>
</dbReference>
<dbReference type="GO" id="GO:0000139">
    <property type="term" value="C:Golgi membrane"/>
    <property type="evidence" value="ECO:0007669"/>
    <property type="project" value="UniProtKB-SubCell"/>
</dbReference>
<keyword evidence="5 8" id="KW-1133">Transmembrane helix</keyword>
<dbReference type="SMR" id="A0A7R8D068"/>
<dbReference type="InterPro" id="IPR042524">
    <property type="entry name" value="Presenilin_C"/>
</dbReference>
<feature type="transmembrane region" description="Helical" evidence="8">
    <location>
        <begin position="373"/>
        <end position="389"/>
    </location>
</feature>
<dbReference type="GO" id="GO:0034205">
    <property type="term" value="P:amyloid-beta formation"/>
    <property type="evidence" value="ECO:0007669"/>
    <property type="project" value="TreeGrafter"/>
</dbReference>
<evidence type="ECO:0000256" key="3">
    <source>
        <dbReference type="ARBA" id="ARBA00022824"/>
    </source>
</evidence>
<evidence type="ECO:0000256" key="4">
    <source>
        <dbReference type="ARBA" id="ARBA00022976"/>
    </source>
</evidence>
<dbReference type="PRINTS" id="PR01072">
    <property type="entry name" value="PRESENILIN"/>
</dbReference>
<evidence type="ECO:0000256" key="1">
    <source>
        <dbReference type="ARBA" id="ARBA00008604"/>
    </source>
</evidence>
<evidence type="ECO:0000313" key="11">
    <source>
        <dbReference type="Proteomes" id="UP000675881"/>
    </source>
</evidence>
<feature type="transmembrane region" description="Helical" evidence="8">
    <location>
        <begin position="54"/>
        <end position="78"/>
    </location>
</feature>
<dbReference type="InterPro" id="IPR006639">
    <property type="entry name" value="Preselin/SPP"/>
</dbReference>
<feature type="transmembrane region" description="Helical" evidence="8">
    <location>
        <begin position="345"/>
        <end position="366"/>
    </location>
</feature>
<dbReference type="GO" id="GO:0055074">
    <property type="term" value="P:calcium ion homeostasis"/>
    <property type="evidence" value="ECO:0007669"/>
    <property type="project" value="TreeGrafter"/>
</dbReference>
<keyword evidence="6 8" id="KW-0333">Golgi apparatus</keyword>
<reference evidence="10" key="1">
    <citation type="submission" date="2021-02" db="EMBL/GenBank/DDBJ databases">
        <authorList>
            <person name="Bekaert M."/>
        </authorList>
    </citation>
    <scope>NUCLEOTIDE SEQUENCE</scope>
    <source>
        <strain evidence="10">IoA-00</strain>
    </source>
</reference>
<feature type="transmembrane region" description="Helical" evidence="8">
    <location>
        <begin position="137"/>
        <end position="156"/>
    </location>
</feature>
<dbReference type="Pfam" id="PF01080">
    <property type="entry name" value="Presenilin"/>
    <property type="match status" value="1"/>
</dbReference>
<evidence type="ECO:0000256" key="7">
    <source>
        <dbReference type="ARBA" id="ARBA00023136"/>
    </source>
</evidence>
<keyword evidence="3 8" id="KW-0256">Endoplasmic reticulum</keyword>
<comment type="similarity">
    <text evidence="1 8">Belongs to the peptidase A22A family.</text>
</comment>
<keyword evidence="4 8" id="KW-0914">Notch signaling pathway</keyword>
<accession>A0A7R8D068</accession>
<dbReference type="GO" id="GO:0042500">
    <property type="term" value="F:aspartic endopeptidase activity, intramembrane cleaving"/>
    <property type="evidence" value="ECO:0007669"/>
    <property type="project" value="InterPro"/>
</dbReference>
<keyword evidence="7 8" id="KW-0472">Membrane</keyword>
<dbReference type="PANTHER" id="PTHR10202:SF13">
    <property type="entry name" value="PRESENILIN HOMOLOG"/>
    <property type="match status" value="1"/>
</dbReference>
<organism evidence="10 11">
    <name type="scientific">Lepeophtheirus salmonis</name>
    <name type="common">Salmon louse</name>
    <name type="synonym">Caligus salmonis</name>
    <dbReference type="NCBI Taxonomy" id="72036"/>
    <lineage>
        <taxon>Eukaryota</taxon>
        <taxon>Metazoa</taxon>
        <taxon>Ecdysozoa</taxon>
        <taxon>Arthropoda</taxon>
        <taxon>Crustacea</taxon>
        <taxon>Multicrustacea</taxon>
        <taxon>Hexanauplia</taxon>
        <taxon>Copepoda</taxon>
        <taxon>Siphonostomatoida</taxon>
        <taxon>Caligidae</taxon>
        <taxon>Lepeophtheirus</taxon>
    </lineage>
</organism>
<dbReference type="EC" id="3.4.23.-" evidence="8"/>
<comment type="subcellular location">
    <subcellularLocation>
        <location evidence="8">Endoplasmic reticulum membrane</location>
        <topology evidence="8">Multi-pass membrane protein</topology>
    </subcellularLocation>
    <subcellularLocation>
        <location evidence="8">Golgi apparatus membrane</location>
        <topology evidence="8">Multi-pass membrane protein</topology>
    </subcellularLocation>
</comment>
<proteinExistence type="inferred from homology"/>